<evidence type="ECO:0000313" key="2">
    <source>
        <dbReference type="EMBL" id="KKL75733.1"/>
    </source>
</evidence>
<keyword evidence="1" id="KW-1133">Transmembrane helix</keyword>
<keyword evidence="1" id="KW-0472">Membrane</keyword>
<gene>
    <name evidence="2" type="ORF">LCGC14_2051860</name>
</gene>
<accession>A0A0F9ENP9</accession>
<organism evidence="2">
    <name type="scientific">marine sediment metagenome</name>
    <dbReference type="NCBI Taxonomy" id="412755"/>
    <lineage>
        <taxon>unclassified sequences</taxon>
        <taxon>metagenomes</taxon>
        <taxon>ecological metagenomes</taxon>
    </lineage>
</organism>
<reference evidence="2" key="1">
    <citation type="journal article" date="2015" name="Nature">
        <title>Complex archaea that bridge the gap between prokaryotes and eukaryotes.</title>
        <authorList>
            <person name="Spang A."/>
            <person name="Saw J.H."/>
            <person name="Jorgensen S.L."/>
            <person name="Zaremba-Niedzwiedzka K."/>
            <person name="Martijn J."/>
            <person name="Lind A.E."/>
            <person name="van Eijk R."/>
            <person name="Schleper C."/>
            <person name="Guy L."/>
            <person name="Ettema T.J."/>
        </authorList>
    </citation>
    <scope>NUCLEOTIDE SEQUENCE</scope>
</reference>
<evidence type="ECO:0000256" key="1">
    <source>
        <dbReference type="SAM" id="Phobius"/>
    </source>
</evidence>
<name>A0A0F9ENP9_9ZZZZ</name>
<sequence length="68" mass="7573">MGLRKALEFVLGIFAFMSLMFGILFLFASMGSNLKFDLLALALLHVLIGLILCLIAMKISEPDEVQKR</sequence>
<protein>
    <submittedName>
        <fullName evidence="2">Uncharacterized protein</fullName>
    </submittedName>
</protein>
<comment type="caution">
    <text evidence="2">The sequence shown here is derived from an EMBL/GenBank/DDBJ whole genome shotgun (WGS) entry which is preliminary data.</text>
</comment>
<dbReference type="AlphaFoldDB" id="A0A0F9ENP9"/>
<feature type="transmembrane region" description="Helical" evidence="1">
    <location>
        <begin position="7"/>
        <end position="27"/>
    </location>
</feature>
<dbReference type="EMBL" id="LAZR01024264">
    <property type="protein sequence ID" value="KKL75733.1"/>
    <property type="molecule type" value="Genomic_DNA"/>
</dbReference>
<proteinExistence type="predicted"/>
<keyword evidence="1" id="KW-0812">Transmembrane</keyword>
<feature type="transmembrane region" description="Helical" evidence="1">
    <location>
        <begin position="39"/>
        <end position="59"/>
    </location>
</feature>